<gene>
    <name evidence="1" type="ORF">K6Y31_20530</name>
</gene>
<dbReference type="RefSeq" id="WP_233054907.1">
    <property type="nucleotide sequence ID" value="NZ_JAIMJA010000035.1"/>
</dbReference>
<proteinExistence type="predicted"/>
<sequence length="65" mass="7564">MNKEMVEEFYREWRGKYAGLTLFQLAYKGKKYFPPGKNLGRFSAPPAPNLSTKKVQKVCVCHRKP</sequence>
<organism evidence="1 2">
    <name type="scientific">Motilimonas cestriensis</name>
    <dbReference type="NCBI Taxonomy" id="2742685"/>
    <lineage>
        <taxon>Bacteria</taxon>
        <taxon>Pseudomonadati</taxon>
        <taxon>Pseudomonadota</taxon>
        <taxon>Gammaproteobacteria</taxon>
        <taxon>Alteromonadales</taxon>
        <taxon>Alteromonadales genera incertae sedis</taxon>
        <taxon>Motilimonas</taxon>
    </lineage>
</organism>
<evidence type="ECO:0000313" key="2">
    <source>
        <dbReference type="Proteomes" id="UP001201273"/>
    </source>
</evidence>
<comment type="caution">
    <text evidence="1">The sequence shown here is derived from an EMBL/GenBank/DDBJ whole genome shotgun (WGS) entry which is preliminary data.</text>
</comment>
<reference evidence="1 2" key="1">
    <citation type="journal article" date="2022" name="Environ. Microbiol. Rep.">
        <title>Eco-phylogenetic analyses reveal divergent evolution of vitamin B12 metabolism in the marine bacterial family 'Psychromonadaceae'.</title>
        <authorList>
            <person name="Jin X."/>
            <person name="Yang Y."/>
            <person name="Cao H."/>
            <person name="Gao B."/>
            <person name="Zhao Z."/>
        </authorList>
    </citation>
    <scope>NUCLEOTIDE SEQUENCE [LARGE SCALE GENOMIC DNA]</scope>
    <source>
        <strain evidence="1 2">MKS20</strain>
    </source>
</reference>
<keyword evidence="2" id="KW-1185">Reference proteome</keyword>
<protein>
    <submittedName>
        <fullName evidence="1">Uncharacterized protein</fullName>
    </submittedName>
</protein>
<evidence type="ECO:0000313" key="1">
    <source>
        <dbReference type="EMBL" id="MCE2597164.1"/>
    </source>
</evidence>
<dbReference type="EMBL" id="JAIMJA010000035">
    <property type="protein sequence ID" value="MCE2597164.1"/>
    <property type="molecule type" value="Genomic_DNA"/>
</dbReference>
<dbReference type="Proteomes" id="UP001201273">
    <property type="component" value="Unassembled WGS sequence"/>
</dbReference>
<name>A0ABS8WDN8_9GAMM</name>
<accession>A0ABS8WDN8</accession>